<keyword evidence="3" id="KW-1185">Reference proteome</keyword>
<evidence type="ECO:0000313" key="3">
    <source>
        <dbReference type="Proteomes" id="UP000051952"/>
    </source>
</evidence>
<feature type="domain" description="AAA+ ATPase" evidence="1">
    <location>
        <begin position="533"/>
        <end position="678"/>
    </location>
</feature>
<dbReference type="SUPFAM" id="SSF52540">
    <property type="entry name" value="P-loop containing nucleoside triphosphate hydrolases"/>
    <property type="match status" value="1"/>
</dbReference>
<dbReference type="AlphaFoldDB" id="A0A0S4JCQ4"/>
<dbReference type="PANTHER" id="PTHR23077:SF159">
    <property type="entry name" value="PUTATIVE-RELATED"/>
    <property type="match status" value="1"/>
</dbReference>
<dbReference type="VEuPathDB" id="TriTrypDB:BSAL_56615"/>
<dbReference type="InterPro" id="IPR003959">
    <property type="entry name" value="ATPase_AAA_core"/>
</dbReference>
<reference evidence="3" key="1">
    <citation type="submission" date="2015-09" db="EMBL/GenBank/DDBJ databases">
        <authorList>
            <consortium name="Pathogen Informatics"/>
        </authorList>
    </citation>
    <scope>NUCLEOTIDE SEQUENCE [LARGE SCALE GENOMIC DNA]</scope>
    <source>
        <strain evidence="3">Lake Konstanz</strain>
    </source>
</reference>
<dbReference type="InterPro" id="IPR050168">
    <property type="entry name" value="AAA_ATPase_domain"/>
</dbReference>
<dbReference type="Gene3D" id="3.40.50.300">
    <property type="entry name" value="P-loop containing nucleotide triphosphate hydrolases"/>
    <property type="match status" value="1"/>
</dbReference>
<organism evidence="2 3">
    <name type="scientific">Bodo saltans</name>
    <name type="common">Flagellated protozoan</name>
    <dbReference type="NCBI Taxonomy" id="75058"/>
    <lineage>
        <taxon>Eukaryota</taxon>
        <taxon>Discoba</taxon>
        <taxon>Euglenozoa</taxon>
        <taxon>Kinetoplastea</taxon>
        <taxon>Metakinetoplastina</taxon>
        <taxon>Eubodonida</taxon>
        <taxon>Bodonidae</taxon>
        <taxon>Bodo</taxon>
    </lineage>
</organism>
<dbReference type="GO" id="GO:0016887">
    <property type="term" value="F:ATP hydrolysis activity"/>
    <property type="evidence" value="ECO:0007669"/>
    <property type="project" value="InterPro"/>
</dbReference>
<evidence type="ECO:0000259" key="1">
    <source>
        <dbReference type="SMART" id="SM00382"/>
    </source>
</evidence>
<gene>
    <name evidence="2" type="ORF">BSAL_01580</name>
</gene>
<protein>
    <submittedName>
        <fullName evidence="2">ATPase, putative</fullName>
    </submittedName>
</protein>
<dbReference type="FunFam" id="3.40.50.300:FF:002738">
    <property type="entry name" value="Putative ATPase"/>
    <property type="match status" value="1"/>
</dbReference>
<dbReference type="GO" id="GO:0005524">
    <property type="term" value="F:ATP binding"/>
    <property type="evidence" value="ECO:0007669"/>
    <property type="project" value="InterPro"/>
</dbReference>
<dbReference type="Pfam" id="PF00004">
    <property type="entry name" value="AAA"/>
    <property type="match status" value="1"/>
</dbReference>
<evidence type="ECO:0000313" key="2">
    <source>
        <dbReference type="EMBL" id="CUG88166.1"/>
    </source>
</evidence>
<dbReference type="InterPro" id="IPR027417">
    <property type="entry name" value="P-loop_NTPase"/>
</dbReference>
<accession>A0A0S4JCQ4</accession>
<dbReference type="PANTHER" id="PTHR23077">
    <property type="entry name" value="AAA-FAMILY ATPASE"/>
    <property type="match status" value="1"/>
</dbReference>
<dbReference type="SMART" id="SM00382">
    <property type="entry name" value="AAA"/>
    <property type="match status" value="1"/>
</dbReference>
<proteinExistence type="predicted"/>
<dbReference type="CDD" id="cd19481">
    <property type="entry name" value="RecA-like_protease"/>
    <property type="match status" value="1"/>
</dbReference>
<dbReference type="Proteomes" id="UP000051952">
    <property type="component" value="Unassembled WGS sequence"/>
</dbReference>
<name>A0A0S4JCQ4_BODSA</name>
<dbReference type="OrthoDB" id="10254455at2759"/>
<dbReference type="EMBL" id="CYKH01001620">
    <property type="protein sequence ID" value="CUG88166.1"/>
    <property type="molecule type" value="Genomic_DNA"/>
</dbReference>
<dbReference type="InterPro" id="IPR003593">
    <property type="entry name" value="AAA+_ATPase"/>
</dbReference>
<sequence>MSNVVTCHSAPAAATYADVQCLLCTLLIARGSGPSVSSILVDGEAGNGKSYVINSAIRWTKDEIARARTTATACSSNTAAATTPSIVDHLVVLRPSATSVFSKRHKSTGRTALTALIEEAQEQYERKLGMLQQEQGAEGTFIATLCVVLDRFDMFLASNSVAILRGTADDGGGASQDDDDEADLHLLFPHFVAEFYDLTQRHPQRDKRTALSPSISWRVVYVVTTNPTASPTTVFFLLYSIGSTMFLASNSVAILRGTADDGGGASQDDDEVSSDLHLLFPHFVAEFYDLTQRHPQRDKRTALSPLISWRVVYVVTTSPTASPTTASADDSAGGGAASSAVPLLHPLLRRRLFRWHVSIPSATEVERGRFFLSRLKPSAASLHVGEENDEWLKGASEALAARSGGLTFAGLTEVWDAFRHVVLLSNKFRDQRAAKEQTKTSHHNNAPHHRTWLIICAEKAMTRFYHSASPQSTAAKRRVGYVDVVKTRWSDIAGLRDVKEQLKRMCASQHDPAAAAKPLRIWQRLAQSSLVPPTLGVVLHGPPGTGKTMLAKAMACELSASFIFLDLPQLIHGEVGESEVTMRRFFHAAQQRSPCVMFMDEVQAAFGRRDNAAASGGSHDARLVSCFLSLLDEACIAHRTNGSPKVWFVCATNAIHLLDPLILRAGRLDQHLYVGNPDEEAREHLVRHVVYSEWAAWWELTPTASAAEIAQQQQQPQGDLLTFAFVSRSKGMSGAELRSALNVFALTLATTAPSSQSGHVDNDSTTPLAFSHRLKISRLFTSSGGQFSDDCLKALEASFGAA</sequence>